<dbReference type="EMBL" id="CAAHFG010000001">
    <property type="protein sequence ID" value="VGO12290.1"/>
    <property type="molecule type" value="Genomic_DNA"/>
</dbReference>
<dbReference type="Proteomes" id="UP000366872">
    <property type="component" value="Unassembled WGS sequence"/>
</dbReference>
<protein>
    <recommendedName>
        <fullName evidence="1">Cytidyltransferase-like domain-containing protein</fullName>
    </recommendedName>
</protein>
<dbReference type="Gene3D" id="3.40.50.620">
    <property type="entry name" value="HUPs"/>
    <property type="match status" value="1"/>
</dbReference>
<keyword evidence="3" id="KW-1185">Reference proteome</keyword>
<evidence type="ECO:0000259" key="1">
    <source>
        <dbReference type="Pfam" id="PF01467"/>
    </source>
</evidence>
<dbReference type="RefSeq" id="WP_136077972.1">
    <property type="nucleotide sequence ID" value="NZ_CAAHFG010000001.1"/>
</dbReference>
<dbReference type="PANTHER" id="PTHR31285:SF0">
    <property type="entry name" value="NICOTINAMIDE MONONUCLEOTIDE ADENYLYLTRANSFERASE"/>
    <property type="match status" value="1"/>
</dbReference>
<proteinExistence type="predicted"/>
<evidence type="ECO:0000313" key="3">
    <source>
        <dbReference type="Proteomes" id="UP000366872"/>
    </source>
</evidence>
<dbReference type="InterPro" id="IPR014729">
    <property type="entry name" value="Rossmann-like_a/b/a_fold"/>
</dbReference>
<evidence type="ECO:0000313" key="2">
    <source>
        <dbReference type="EMBL" id="VGO12290.1"/>
    </source>
</evidence>
<gene>
    <name evidence="2" type="ORF">PDESU_00841</name>
</gene>
<dbReference type="AlphaFoldDB" id="A0A6C2TX82"/>
<dbReference type="GO" id="GO:0016887">
    <property type="term" value="F:ATP hydrolysis activity"/>
    <property type="evidence" value="ECO:0007669"/>
    <property type="project" value="TreeGrafter"/>
</dbReference>
<dbReference type="GO" id="GO:0005737">
    <property type="term" value="C:cytoplasm"/>
    <property type="evidence" value="ECO:0007669"/>
    <property type="project" value="TreeGrafter"/>
</dbReference>
<dbReference type="Pfam" id="PF01467">
    <property type="entry name" value="CTP_transf_like"/>
    <property type="match status" value="1"/>
</dbReference>
<dbReference type="SUPFAM" id="SSF52374">
    <property type="entry name" value="Nucleotidylyl transferase"/>
    <property type="match status" value="1"/>
</dbReference>
<dbReference type="GO" id="GO:0000309">
    <property type="term" value="F:nicotinamide-nucleotide adenylyltransferase activity"/>
    <property type="evidence" value="ECO:0007669"/>
    <property type="project" value="TreeGrafter"/>
</dbReference>
<dbReference type="PANTHER" id="PTHR31285">
    <property type="entry name" value="NICOTINAMIDE MONONUCLEOTIDE ADENYLYLTRANSFERASE"/>
    <property type="match status" value="1"/>
</dbReference>
<accession>A0A6C2TX82</accession>
<dbReference type="InterPro" id="IPR004821">
    <property type="entry name" value="Cyt_trans-like"/>
</dbReference>
<name>A0A6C2TX82_PONDE</name>
<sequence>MKDALDRLIAGELPFILVGRDDFPEKAILLSGSFNPLHAGHEGLLLAAEKVAEREGVLELSVLNVDKPPLNIVEVERRLLQLKGRYTAVLTCAPTFAEKADLLPGVWFAMGYDTAIRLLSPEYHDDVPAMLSRFRELDVRFAVAGRLHGGRFQGLGNIEIPAGFEDLFIPIPEELFREDISSTALRSQ</sequence>
<feature type="domain" description="Cytidyltransferase-like" evidence="1">
    <location>
        <begin position="30"/>
        <end position="186"/>
    </location>
</feature>
<reference evidence="2 3" key="1">
    <citation type="submission" date="2019-04" db="EMBL/GenBank/DDBJ databases">
        <authorList>
            <person name="Van Vliet M D."/>
        </authorList>
    </citation>
    <scope>NUCLEOTIDE SEQUENCE [LARGE SCALE GENOMIC DNA]</scope>
    <source>
        <strain evidence="2 3">F1</strain>
    </source>
</reference>
<organism evidence="2 3">
    <name type="scientific">Pontiella desulfatans</name>
    <dbReference type="NCBI Taxonomy" id="2750659"/>
    <lineage>
        <taxon>Bacteria</taxon>
        <taxon>Pseudomonadati</taxon>
        <taxon>Kiritimatiellota</taxon>
        <taxon>Kiritimatiellia</taxon>
        <taxon>Kiritimatiellales</taxon>
        <taxon>Pontiellaceae</taxon>
        <taxon>Pontiella</taxon>
    </lineage>
</organism>